<dbReference type="CDD" id="cd00090">
    <property type="entry name" value="HTH_ARSR"/>
    <property type="match status" value="1"/>
</dbReference>
<evidence type="ECO:0000313" key="2">
    <source>
        <dbReference type="EMBL" id="SDX91655.1"/>
    </source>
</evidence>
<dbReference type="Pfam" id="PF12840">
    <property type="entry name" value="HTH_20"/>
    <property type="match status" value="1"/>
</dbReference>
<evidence type="ECO:0000259" key="1">
    <source>
        <dbReference type="SMART" id="SM00418"/>
    </source>
</evidence>
<feature type="domain" description="HTH arsR-type" evidence="1">
    <location>
        <begin position="16"/>
        <end position="90"/>
    </location>
</feature>
<dbReference type="SUPFAM" id="SSF46785">
    <property type="entry name" value="Winged helix' DNA-binding domain"/>
    <property type="match status" value="1"/>
</dbReference>
<reference evidence="3" key="1">
    <citation type="submission" date="2016-10" db="EMBL/GenBank/DDBJ databases">
        <authorList>
            <person name="Varghese N."/>
            <person name="Submissions S."/>
        </authorList>
    </citation>
    <scope>NUCLEOTIDE SEQUENCE [LARGE SCALE GENOMIC DNA]</scope>
    <source>
        <strain evidence="3">CGMCC 1.10118</strain>
    </source>
</reference>
<dbReference type="InterPro" id="IPR036388">
    <property type="entry name" value="WH-like_DNA-bd_sf"/>
</dbReference>
<dbReference type="OrthoDB" id="10985at2157"/>
<dbReference type="EMBL" id="FNPB01000004">
    <property type="protein sequence ID" value="SDX91655.1"/>
    <property type="molecule type" value="Genomic_DNA"/>
</dbReference>
<evidence type="ECO:0000313" key="3">
    <source>
        <dbReference type="Proteomes" id="UP000199170"/>
    </source>
</evidence>
<organism evidence="2 3">
    <name type="scientific">Halobellus clavatus</name>
    <dbReference type="NCBI Taxonomy" id="660517"/>
    <lineage>
        <taxon>Archaea</taxon>
        <taxon>Methanobacteriati</taxon>
        <taxon>Methanobacteriota</taxon>
        <taxon>Stenosarchaea group</taxon>
        <taxon>Halobacteria</taxon>
        <taxon>Halobacteriales</taxon>
        <taxon>Haloferacaceae</taxon>
        <taxon>Halobellus</taxon>
    </lineage>
</organism>
<dbReference type="AlphaFoldDB" id="A0A1H3FLE5"/>
<sequence>MSQNPLSDALSPDVASVTKILANQQCRELLRGLDRPMTASELTAVCDIPRSSVYEKLDMLAENGLLRRHERGSEVKYSIDFQEVVVAERNGTLEISIRRSPQSAADQLADLWGNVRAEASSD</sequence>
<protein>
    <submittedName>
        <fullName evidence="2">Helix-turn-helix domain-containing protein</fullName>
    </submittedName>
</protein>
<dbReference type="InterPro" id="IPR036390">
    <property type="entry name" value="WH_DNA-bd_sf"/>
</dbReference>
<accession>A0A1H3FLE5</accession>
<dbReference type="InterPro" id="IPR001845">
    <property type="entry name" value="HTH_ArsR_DNA-bd_dom"/>
</dbReference>
<dbReference type="Gene3D" id="1.10.10.10">
    <property type="entry name" value="Winged helix-like DNA-binding domain superfamily/Winged helix DNA-binding domain"/>
    <property type="match status" value="1"/>
</dbReference>
<dbReference type="GO" id="GO:0003700">
    <property type="term" value="F:DNA-binding transcription factor activity"/>
    <property type="evidence" value="ECO:0007669"/>
    <property type="project" value="InterPro"/>
</dbReference>
<dbReference type="InterPro" id="IPR011991">
    <property type="entry name" value="ArsR-like_HTH"/>
</dbReference>
<dbReference type="Proteomes" id="UP000199170">
    <property type="component" value="Unassembled WGS sequence"/>
</dbReference>
<name>A0A1H3FLE5_9EURY</name>
<dbReference type="RefSeq" id="WP_089766615.1">
    <property type="nucleotide sequence ID" value="NZ_FNPB01000004.1"/>
</dbReference>
<dbReference type="STRING" id="660517.SAMN04487946_10426"/>
<gene>
    <name evidence="2" type="ORF">SAMN04487946_10426</name>
</gene>
<dbReference type="SMART" id="SM00418">
    <property type="entry name" value="HTH_ARSR"/>
    <property type="match status" value="1"/>
</dbReference>
<proteinExistence type="predicted"/>
<keyword evidence="3" id="KW-1185">Reference proteome</keyword>